<name>A0A5P1F093_ASPOF</name>
<organism evidence="4 5">
    <name type="scientific">Asparagus officinalis</name>
    <name type="common">Garden asparagus</name>
    <dbReference type="NCBI Taxonomy" id="4686"/>
    <lineage>
        <taxon>Eukaryota</taxon>
        <taxon>Viridiplantae</taxon>
        <taxon>Streptophyta</taxon>
        <taxon>Embryophyta</taxon>
        <taxon>Tracheophyta</taxon>
        <taxon>Spermatophyta</taxon>
        <taxon>Magnoliopsida</taxon>
        <taxon>Liliopsida</taxon>
        <taxon>Asparagales</taxon>
        <taxon>Asparagaceae</taxon>
        <taxon>Asparagoideae</taxon>
        <taxon>Asparagus</taxon>
    </lineage>
</organism>
<dbReference type="PANTHER" id="PTHR12176">
    <property type="entry name" value="SAM-DEPENDENT METHYLTRANSFERASE SUPERFAMILY PROTEIN"/>
    <property type="match status" value="1"/>
</dbReference>
<dbReference type="InterPro" id="IPR029063">
    <property type="entry name" value="SAM-dependent_MTases_sf"/>
</dbReference>
<proteinExistence type="inferred from homology"/>
<dbReference type="OrthoDB" id="411785at2759"/>
<dbReference type="GO" id="GO:0008168">
    <property type="term" value="F:methyltransferase activity"/>
    <property type="evidence" value="ECO:0007669"/>
    <property type="project" value="UniProtKB-KW"/>
</dbReference>
<accession>A0A5P1F093</accession>
<reference evidence="5" key="1">
    <citation type="journal article" date="2017" name="Nat. Commun.">
        <title>The asparagus genome sheds light on the origin and evolution of a young Y chromosome.</title>
        <authorList>
            <person name="Harkess A."/>
            <person name="Zhou J."/>
            <person name="Xu C."/>
            <person name="Bowers J.E."/>
            <person name="Van der Hulst R."/>
            <person name="Ayyampalayam S."/>
            <person name="Mercati F."/>
            <person name="Riccardi P."/>
            <person name="McKain M.R."/>
            <person name="Kakrana A."/>
            <person name="Tang H."/>
            <person name="Ray J."/>
            <person name="Groenendijk J."/>
            <person name="Arikit S."/>
            <person name="Mathioni S.M."/>
            <person name="Nakano M."/>
            <person name="Shan H."/>
            <person name="Telgmann-Rauber A."/>
            <person name="Kanno A."/>
            <person name="Yue Z."/>
            <person name="Chen H."/>
            <person name="Li W."/>
            <person name="Chen Y."/>
            <person name="Xu X."/>
            <person name="Zhang Y."/>
            <person name="Luo S."/>
            <person name="Chen H."/>
            <person name="Gao J."/>
            <person name="Mao Z."/>
            <person name="Pires J.C."/>
            <person name="Luo M."/>
            <person name="Kudrna D."/>
            <person name="Wing R.A."/>
            <person name="Meyers B.C."/>
            <person name="Yi K."/>
            <person name="Kong H."/>
            <person name="Lavrijsen P."/>
            <person name="Sunseri F."/>
            <person name="Falavigna A."/>
            <person name="Ye Y."/>
            <person name="Leebens-Mack J.H."/>
            <person name="Chen G."/>
        </authorList>
    </citation>
    <scope>NUCLEOTIDE SEQUENCE [LARGE SCALE GENOMIC DNA]</scope>
    <source>
        <strain evidence="5">cv. DH0086</strain>
    </source>
</reference>
<dbReference type="Gene3D" id="3.40.50.150">
    <property type="entry name" value="Vaccinia Virus protein VP39"/>
    <property type="match status" value="1"/>
</dbReference>
<comment type="similarity">
    <text evidence="1">Belongs to the methyltransferase superfamily.</text>
</comment>
<dbReference type="AlphaFoldDB" id="A0A5P1F093"/>
<dbReference type="GO" id="GO:0032259">
    <property type="term" value="P:methylation"/>
    <property type="evidence" value="ECO:0007669"/>
    <property type="project" value="UniProtKB-KW"/>
</dbReference>
<evidence type="ECO:0000313" key="5">
    <source>
        <dbReference type="Proteomes" id="UP000243459"/>
    </source>
</evidence>
<keyword evidence="5" id="KW-1185">Reference proteome</keyword>
<dbReference type="EMBL" id="CM007384">
    <property type="protein sequence ID" value="ONK70827.1"/>
    <property type="molecule type" value="Genomic_DNA"/>
</dbReference>
<keyword evidence="2" id="KW-0489">Methyltransferase</keyword>
<dbReference type="Proteomes" id="UP000243459">
    <property type="component" value="Chromosome 4"/>
</dbReference>
<dbReference type="FunFam" id="3.40.50.150:FF:000351">
    <property type="entry name" value="S-adenosyl-L-methionine-dependent methyltransferase superfamily protein"/>
    <property type="match status" value="1"/>
</dbReference>
<dbReference type="Gramene" id="ONK70827">
    <property type="protein sequence ID" value="ONK70827"/>
    <property type="gene ID" value="A4U43_C04F1940"/>
</dbReference>
<evidence type="ECO:0000256" key="1">
    <source>
        <dbReference type="ARBA" id="ARBA00008361"/>
    </source>
</evidence>
<evidence type="ECO:0000313" key="4">
    <source>
        <dbReference type="EMBL" id="ONK70827.1"/>
    </source>
</evidence>
<evidence type="ECO:0000256" key="2">
    <source>
        <dbReference type="ARBA" id="ARBA00022603"/>
    </source>
</evidence>
<dbReference type="SUPFAM" id="SSF53335">
    <property type="entry name" value="S-adenosyl-L-methionine-dependent methyltransferases"/>
    <property type="match status" value="1"/>
</dbReference>
<protein>
    <recommendedName>
        <fullName evidence="6">Methyltransferase domain-containing protein</fullName>
    </recommendedName>
</protein>
<gene>
    <name evidence="4" type="ORF">A4U43_C04F1940</name>
</gene>
<sequence length="426" mass="47311">MWRRGDFVWKRAGSRRFQSAVRRNVVEDEGDWKYASEWWGAEGSDGGHTVFRSTSDHGNGVVSVVSYPCSKPAPEQLPAVEKWLQQRYTKLHPEFEHNEQFKVLGYQWRVLHFNDNTRQSATKVMAAYRKSDPASLYLMQQPNCLPVPYLKSMVSAGLTSLASSGYDIFEAVAGKRTLNVLCIGHGGGNLPLFLASKIKGANVHSVEIDPVVIAASTQVMGFPSSTVMEKTLVQISSPQPTDSEQLLWQDVHQRISLYRADAEDFILNSSNTYDLMFVDAYDGDDIFPHKLWDPKGLFLKSLKERLHPVHGTVAVNLHSDSDVLASGMAVNCSSEFILPMGKYISQVCRSYKDNIGLAYKVSVPWLCNITLVASTGVGLRNGSGGVTVSRDLILSSLVSKSNLVELLLDLPFPCLEYIKRGFVLVD</sequence>
<evidence type="ECO:0008006" key="6">
    <source>
        <dbReference type="Google" id="ProtNLM"/>
    </source>
</evidence>
<dbReference type="OMA" id="MIFIDAY"/>
<dbReference type="PANTHER" id="PTHR12176:SF56">
    <property type="entry name" value="OS04G0510700 PROTEIN"/>
    <property type="match status" value="1"/>
</dbReference>
<dbReference type="InterPro" id="IPR051419">
    <property type="entry name" value="Lys/N-term_MeTrsfase_sf"/>
</dbReference>
<evidence type="ECO:0000256" key="3">
    <source>
        <dbReference type="ARBA" id="ARBA00022679"/>
    </source>
</evidence>
<keyword evidence="3" id="KW-0808">Transferase</keyword>